<evidence type="ECO:0000313" key="4">
    <source>
        <dbReference type="Proteomes" id="UP001305779"/>
    </source>
</evidence>
<name>A0ABR0E489_ZASCE</name>
<protein>
    <recommendedName>
        <fullName evidence="2">NADP-dependent oxidoreductase domain-containing protein</fullName>
    </recommendedName>
</protein>
<dbReference type="PROSITE" id="PS00798">
    <property type="entry name" value="ALDOKETO_REDUCTASE_1"/>
    <property type="match status" value="1"/>
</dbReference>
<organism evidence="3 4">
    <name type="scientific">Zasmidium cellare</name>
    <name type="common">Wine cellar mold</name>
    <name type="synonym">Racodium cellare</name>
    <dbReference type="NCBI Taxonomy" id="395010"/>
    <lineage>
        <taxon>Eukaryota</taxon>
        <taxon>Fungi</taxon>
        <taxon>Dikarya</taxon>
        <taxon>Ascomycota</taxon>
        <taxon>Pezizomycotina</taxon>
        <taxon>Dothideomycetes</taxon>
        <taxon>Dothideomycetidae</taxon>
        <taxon>Mycosphaerellales</taxon>
        <taxon>Mycosphaerellaceae</taxon>
        <taxon>Zasmidium</taxon>
    </lineage>
</organism>
<dbReference type="InterPro" id="IPR036812">
    <property type="entry name" value="NAD(P)_OxRdtase_dom_sf"/>
</dbReference>
<dbReference type="EMBL" id="JAXOVC010000010">
    <property type="protein sequence ID" value="KAK4496250.1"/>
    <property type="molecule type" value="Genomic_DNA"/>
</dbReference>
<dbReference type="Proteomes" id="UP001305779">
    <property type="component" value="Unassembled WGS sequence"/>
</dbReference>
<dbReference type="PANTHER" id="PTHR11732">
    <property type="entry name" value="ALDO/KETO REDUCTASE"/>
    <property type="match status" value="1"/>
</dbReference>
<accession>A0ABR0E489</accession>
<feature type="domain" description="NADP-dependent oxidoreductase" evidence="2">
    <location>
        <begin position="18"/>
        <end position="281"/>
    </location>
</feature>
<dbReference type="PIRSF" id="PIRSF000097">
    <property type="entry name" value="AKR"/>
    <property type="match status" value="1"/>
</dbReference>
<keyword evidence="4" id="KW-1185">Reference proteome</keyword>
<dbReference type="InterPro" id="IPR020471">
    <property type="entry name" value="AKR"/>
</dbReference>
<dbReference type="Gene3D" id="3.20.20.100">
    <property type="entry name" value="NADP-dependent oxidoreductase domain"/>
    <property type="match status" value="1"/>
</dbReference>
<gene>
    <name evidence="3" type="ORF">PRZ48_012230</name>
</gene>
<sequence>MPLADYFKLNTGAKIPAVGFGTWQAAPHEVEKAVEEALRQGYRHIDCAAIYRNENEVGAGIKKSGVKRDEIFLTGKLWNTKHRPEDVEAALDKSLKDLGTDYLDLYLMHWPVVFAPGDKWFPLDSEGVFNLSDTPIEETYNAMAKLLSTGKVKAIGVSNFNIPRLQDLLSKTSVVPAVNQIEAHPYLQQPELTQFCKDKGILVEAYSPLGNNQTGEPRTVDDPKVHEVAKQLDMDPGTVLGSWGVQRGTVVLPKSVTPSRIATNLKVRELPQSAFDELNALERHKRFNNPKRWGVDIFGEDGEEAVKKIAKESAAENKTKFTV</sequence>
<keyword evidence="1" id="KW-0560">Oxidoreductase</keyword>
<dbReference type="PROSITE" id="PS00063">
    <property type="entry name" value="ALDOKETO_REDUCTASE_3"/>
    <property type="match status" value="1"/>
</dbReference>
<comment type="caution">
    <text evidence="3">The sequence shown here is derived from an EMBL/GenBank/DDBJ whole genome shotgun (WGS) entry which is preliminary data.</text>
</comment>
<reference evidence="3 4" key="1">
    <citation type="journal article" date="2023" name="G3 (Bethesda)">
        <title>A chromosome-level genome assembly of Zasmidium syzygii isolated from banana leaves.</title>
        <authorList>
            <person name="van Westerhoven A.C."/>
            <person name="Mehrabi R."/>
            <person name="Talebi R."/>
            <person name="Steentjes M.B.F."/>
            <person name="Corcolon B."/>
            <person name="Chong P.A."/>
            <person name="Kema G.H.J."/>
            <person name="Seidl M.F."/>
        </authorList>
    </citation>
    <scope>NUCLEOTIDE SEQUENCE [LARGE SCALE GENOMIC DNA]</scope>
    <source>
        <strain evidence="3 4">P124</strain>
    </source>
</reference>
<dbReference type="Pfam" id="PF00248">
    <property type="entry name" value="Aldo_ket_red"/>
    <property type="match status" value="1"/>
</dbReference>
<dbReference type="InterPro" id="IPR018170">
    <property type="entry name" value="Aldo/ket_reductase_CS"/>
</dbReference>
<proteinExistence type="predicted"/>
<evidence type="ECO:0000256" key="1">
    <source>
        <dbReference type="ARBA" id="ARBA00023002"/>
    </source>
</evidence>
<dbReference type="PRINTS" id="PR00069">
    <property type="entry name" value="ALDKETRDTASE"/>
</dbReference>
<evidence type="ECO:0000313" key="3">
    <source>
        <dbReference type="EMBL" id="KAK4496250.1"/>
    </source>
</evidence>
<evidence type="ECO:0000259" key="2">
    <source>
        <dbReference type="Pfam" id="PF00248"/>
    </source>
</evidence>
<dbReference type="SUPFAM" id="SSF51430">
    <property type="entry name" value="NAD(P)-linked oxidoreductase"/>
    <property type="match status" value="1"/>
</dbReference>
<dbReference type="InterPro" id="IPR023210">
    <property type="entry name" value="NADP_OxRdtase_dom"/>
</dbReference>
<dbReference type="PROSITE" id="PS00062">
    <property type="entry name" value="ALDOKETO_REDUCTASE_2"/>
    <property type="match status" value="1"/>
</dbReference>